<feature type="compositionally biased region" description="Basic and acidic residues" evidence="1">
    <location>
        <begin position="47"/>
        <end position="63"/>
    </location>
</feature>
<dbReference type="EnsemblPlants" id="Zm00001eb267560_T001">
    <property type="protein sequence ID" value="Zm00001eb267560_P001"/>
    <property type="gene ID" value="Zm00001eb267560"/>
</dbReference>
<proteinExistence type="predicted"/>
<dbReference type="Gramene" id="Zm00001eb267560_T001">
    <property type="protein sequence ID" value="Zm00001eb267560_P001"/>
    <property type="gene ID" value="Zm00001eb267560"/>
</dbReference>
<dbReference type="AlphaFoldDB" id="A0A804PUS5"/>
<evidence type="ECO:0000256" key="1">
    <source>
        <dbReference type="SAM" id="MobiDB-lite"/>
    </source>
</evidence>
<evidence type="ECO:0000313" key="3">
    <source>
        <dbReference type="Proteomes" id="UP000007305"/>
    </source>
</evidence>
<accession>A0A804PUS5</accession>
<protein>
    <submittedName>
        <fullName evidence="2">Uncharacterized protein</fullName>
    </submittedName>
</protein>
<feature type="region of interest" description="Disordered" evidence="1">
    <location>
        <begin position="1"/>
        <end position="65"/>
    </location>
</feature>
<reference evidence="2" key="3">
    <citation type="submission" date="2021-05" db="UniProtKB">
        <authorList>
            <consortium name="EnsemblPlants"/>
        </authorList>
    </citation>
    <scope>IDENTIFICATION</scope>
    <source>
        <strain evidence="2">cv. B73</strain>
    </source>
</reference>
<reference evidence="2" key="2">
    <citation type="submission" date="2019-07" db="EMBL/GenBank/DDBJ databases">
        <authorList>
            <person name="Seetharam A."/>
            <person name="Woodhouse M."/>
            <person name="Cannon E."/>
        </authorList>
    </citation>
    <scope>NUCLEOTIDE SEQUENCE [LARGE SCALE GENOMIC DNA]</scope>
    <source>
        <strain evidence="2">cv. B73</strain>
    </source>
</reference>
<evidence type="ECO:0000313" key="2">
    <source>
        <dbReference type="EnsemblPlants" id="Zm00001eb267560_P001"/>
    </source>
</evidence>
<feature type="compositionally biased region" description="Acidic residues" evidence="1">
    <location>
        <begin position="1"/>
        <end position="27"/>
    </location>
</feature>
<organism evidence="2 3">
    <name type="scientific">Zea mays</name>
    <name type="common">Maize</name>
    <dbReference type="NCBI Taxonomy" id="4577"/>
    <lineage>
        <taxon>Eukaryota</taxon>
        <taxon>Viridiplantae</taxon>
        <taxon>Streptophyta</taxon>
        <taxon>Embryophyta</taxon>
        <taxon>Tracheophyta</taxon>
        <taxon>Spermatophyta</taxon>
        <taxon>Magnoliopsida</taxon>
        <taxon>Liliopsida</taxon>
        <taxon>Poales</taxon>
        <taxon>Poaceae</taxon>
        <taxon>PACMAD clade</taxon>
        <taxon>Panicoideae</taxon>
        <taxon>Andropogonodae</taxon>
        <taxon>Andropogoneae</taxon>
        <taxon>Tripsacinae</taxon>
        <taxon>Zea</taxon>
    </lineage>
</organism>
<dbReference type="Proteomes" id="UP000007305">
    <property type="component" value="Chromosome 6"/>
</dbReference>
<dbReference type="InParanoid" id="A0A804PUS5"/>
<keyword evidence="3" id="KW-1185">Reference proteome</keyword>
<name>A0A804PUS5_MAIZE</name>
<sequence length="119" mass="12945">GGDVHSDDDDEEGDEREVDDGVDDDGDGAGLQVAELHQVVAAGELDEQPRREQHEQHQPDHHGAPVRHLARSTMNCLPTYWSLWLVRGVAGAWGSEEDEGRPGGEGGLLVWFAGARSRL</sequence>
<reference evidence="3" key="1">
    <citation type="journal article" date="2009" name="Science">
        <title>The B73 maize genome: complexity, diversity, and dynamics.</title>
        <authorList>
            <person name="Schnable P.S."/>
            <person name="Ware D."/>
            <person name="Fulton R.S."/>
            <person name="Stein J.C."/>
            <person name="Wei F."/>
            <person name="Pasternak S."/>
            <person name="Liang C."/>
            <person name="Zhang J."/>
            <person name="Fulton L."/>
            <person name="Graves T.A."/>
            <person name="Minx P."/>
            <person name="Reily A.D."/>
            <person name="Courtney L."/>
            <person name="Kruchowski S.S."/>
            <person name="Tomlinson C."/>
            <person name="Strong C."/>
            <person name="Delehaunty K."/>
            <person name="Fronick C."/>
            <person name="Courtney B."/>
            <person name="Rock S.M."/>
            <person name="Belter E."/>
            <person name="Du F."/>
            <person name="Kim K."/>
            <person name="Abbott R.M."/>
            <person name="Cotton M."/>
            <person name="Levy A."/>
            <person name="Marchetto P."/>
            <person name="Ochoa K."/>
            <person name="Jackson S.M."/>
            <person name="Gillam B."/>
            <person name="Chen W."/>
            <person name="Yan L."/>
            <person name="Higginbotham J."/>
            <person name="Cardenas M."/>
            <person name="Waligorski J."/>
            <person name="Applebaum E."/>
            <person name="Phelps L."/>
            <person name="Falcone J."/>
            <person name="Kanchi K."/>
            <person name="Thane T."/>
            <person name="Scimone A."/>
            <person name="Thane N."/>
            <person name="Henke J."/>
            <person name="Wang T."/>
            <person name="Ruppert J."/>
            <person name="Shah N."/>
            <person name="Rotter K."/>
            <person name="Hodges J."/>
            <person name="Ingenthron E."/>
            <person name="Cordes M."/>
            <person name="Kohlberg S."/>
            <person name="Sgro J."/>
            <person name="Delgado B."/>
            <person name="Mead K."/>
            <person name="Chinwalla A."/>
            <person name="Leonard S."/>
            <person name="Crouse K."/>
            <person name="Collura K."/>
            <person name="Kudrna D."/>
            <person name="Currie J."/>
            <person name="He R."/>
            <person name="Angelova A."/>
            <person name="Rajasekar S."/>
            <person name="Mueller T."/>
            <person name="Lomeli R."/>
            <person name="Scara G."/>
            <person name="Ko A."/>
            <person name="Delaney K."/>
            <person name="Wissotski M."/>
            <person name="Lopez G."/>
            <person name="Campos D."/>
            <person name="Braidotti M."/>
            <person name="Ashley E."/>
            <person name="Golser W."/>
            <person name="Kim H."/>
            <person name="Lee S."/>
            <person name="Lin J."/>
            <person name="Dujmic Z."/>
            <person name="Kim W."/>
            <person name="Talag J."/>
            <person name="Zuccolo A."/>
            <person name="Fan C."/>
            <person name="Sebastian A."/>
            <person name="Kramer M."/>
            <person name="Spiegel L."/>
            <person name="Nascimento L."/>
            <person name="Zutavern T."/>
            <person name="Miller B."/>
            <person name="Ambroise C."/>
            <person name="Muller S."/>
            <person name="Spooner W."/>
            <person name="Narechania A."/>
            <person name="Ren L."/>
            <person name="Wei S."/>
            <person name="Kumari S."/>
            <person name="Faga B."/>
            <person name="Levy M.J."/>
            <person name="McMahan L."/>
            <person name="Van Buren P."/>
            <person name="Vaughn M.W."/>
            <person name="Ying K."/>
            <person name="Yeh C.-T."/>
            <person name="Emrich S.J."/>
            <person name="Jia Y."/>
            <person name="Kalyanaraman A."/>
            <person name="Hsia A.-P."/>
            <person name="Barbazuk W.B."/>
            <person name="Baucom R.S."/>
            <person name="Brutnell T.P."/>
            <person name="Carpita N.C."/>
            <person name="Chaparro C."/>
            <person name="Chia J.-M."/>
            <person name="Deragon J.-M."/>
            <person name="Estill J.C."/>
            <person name="Fu Y."/>
            <person name="Jeddeloh J.A."/>
            <person name="Han Y."/>
            <person name="Lee H."/>
            <person name="Li P."/>
            <person name="Lisch D.R."/>
            <person name="Liu S."/>
            <person name="Liu Z."/>
            <person name="Nagel D.H."/>
            <person name="McCann M.C."/>
            <person name="SanMiguel P."/>
            <person name="Myers A.M."/>
            <person name="Nettleton D."/>
            <person name="Nguyen J."/>
            <person name="Penning B.W."/>
            <person name="Ponnala L."/>
            <person name="Schneider K.L."/>
            <person name="Schwartz D.C."/>
            <person name="Sharma A."/>
            <person name="Soderlund C."/>
            <person name="Springer N.M."/>
            <person name="Sun Q."/>
            <person name="Wang H."/>
            <person name="Waterman M."/>
            <person name="Westerman R."/>
            <person name="Wolfgruber T.K."/>
            <person name="Yang L."/>
            <person name="Yu Y."/>
            <person name="Zhang L."/>
            <person name="Zhou S."/>
            <person name="Zhu Q."/>
            <person name="Bennetzen J.L."/>
            <person name="Dawe R.K."/>
            <person name="Jiang J."/>
            <person name="Jiang N."/>
            <person name="Presting G.G."/>
            <person name="Wessler S.R."/>
            <person name="Aluru S."/>
            <person name="Martienssen R.A."/>
            <person name="Clifton S.W."/>
            <person name="McCombie W.R."/>
            <person name="Wing R.A."/>
            <person name="Wilson R.K."/>
        </authorList>
    </citation>
    <scope>NUCLEOTIDE SEQUENCE [LARGE SCALE GENOMIC DNA]</scope>
    <source>
        <strain evidence="3">cv. B73</strain>
    </source>
</reference>